<keyword evidence="3" id="KW-0804">Transcription</keyword>
<evidence type="ECO:0000313" key="6">
    <source>
        <dbReference type="EMBL" id="MBS9525456.1"/>
    </source>
</evidence>
<evidence type="ECO:0000256" key="2">
    <source>
        <dbReference type="ARBA" id="ARBA00023125"/>
    </source>
</evidence>
<dbReference type="PANTHER" id="PTHR43280:SF2">
    <property type="entry name" value="HTH-TYPE TRANSCRIPTIONAL REGULATOR EXSA"/>
    <property type="match status" value="1"/>
</dbReference>
<dbReference type="Proteomes" id="UP001319104">
    <property type="component" value="Unassembled WGS sequence"/>
</dbReference>
<dbReference type="InterPro" id="IPR018062">
    <property type="entry name" value="HTH_AraC-typ_CS"/>
</dbReference>
<evidence type="ECO:0000256" key="1">
    <source>
        <dbReference type="ARBA" id="ARBA00023015"/>
    </source>
</evidence>
<evidence type="ECO:0000256" key="4">
    <source>
        <dbReference type="SAM" id="Phobius"/>
    </source>
</evidence>
<sequence>MEGFAPYYLIFATLIWGLVGFYILYVGKRIYFPKAFKRGKPKSADNEYFTDLKQISLKNKYGRKIHSIMAANLSNPNFSADHLARELRCSLGELHSIVTKLMHQTPEEYIVSSRMKKAAFLLKYNFGNVDEISRQVGYRDQQHFAINFKKYFGLPPREYLKFYKDSGRDLIEA</sequence>
<dbReference type="AlphaFoldDB" id="A0AAP2G5U7"/>
<keyword evidence="7" id="KW-1185">Reference proteome</keyword>
<feature type="domain" description="HTH araC/xylS-type" evidence="5">
    <location>
        <begin position="63"/>
        <end position="162"/>
    </location>
</feature>
<dbReference type="Gene3D" id="1.10.10.60">
    <property type="entry name" value="Homeodomain-like"/>
    <property type="match status" value="1"/>
</dbReference>
<dbReference type="SUPFAM" id="SSF46689">
    <property type="entry name" value="Homeodomain-like"/>
    <property type="match status" value="1"/>
</dbReference>
<comment type="caution">
    <text evidence="6">The sequence shown here is derived from an EMBL/GenBank/DDBJ whole genome shotgun (WGS) entry which is preliminary data.</text>
</comment>
<dbReference type="SMART" id="SM00342">
    <property type="entry name" value="HTH_ARAC"/>
    <property type="match status" value="1"/>
</dbReference>
<keyword evidence="1" id="KW-0805">Transcription regulation</keyword>
<keyword evidence="4" id="KW-1133">Transmembrane helix</keyword>
<reference evidence="6 7" key="1">
    <citation type="submission" date="2021-05" db="EMBL/GenBank/DDBJ databases">
        <authorList>
            <person name="Zhang Z.D."/>
            <person name="Osman G."/>
        </authorList>
    </citation>
    <scope>NUCLEOTIDE SEQUENCE [LARGE SCALE GENOMIC DNA]</scope>
    <source>
        <strain evidence="6 7">KCTC 32217</strain>
    </source>
</reference>
<evidence type="ECO:0000313" key="7">
    <source>
        <dbReference type="Proteomes" id="UP001319104"/>
    </source>
</evidence>
<evidence type="ECO:0000256" key="3">
    <source>
        <dbReference type="ARBA" id="ARBA00023163"/>
    </source>
</evidence>
<dbReference type="PROSITE" id="PS01124">
    <property type="entry name" value="HTH_ARAC_FAMILY_2"/>
    <property type="match status" value="1"/>
</dbReference>
<name>A0AAP2G5U7_9BACT</name>
<dbReference type="GO" id="GO:0043565">
    <property type="term" value="F:sequence-specific DNA binding"/>
    <property type="evidence" value="ECO:0007669"/>
    <property type="project" value="InterPro"/>
</dbReference>
<feature type="transmembrane region" description="Helical" evidence="4">
    <location>
        <begin position="6"/>
        <end position="27"/>
    </location>
</feature>
<dbReference type="EMBL" id="JAHCMY010000012">
    <property type="protein sequence ID" value="MBS9525456.1"/>
    <property type="molecule type" value="Genomic_DNA"/>
</dbReference>
<dbReference type="Pfam" id="PF12833">
    <property type="entry name" value="HTH_18"/>
    <property type="match status" value="1"/>
</dbReference>
<accession>A0AAP2G5U7</accession>
<dbReference type="PANTHER" id="PTHR43280">
    <property type="entry name" value="ARAC-FAMILY TRANSCRIPTIONAL REGULATOR"/>
    <property type="match status" value="1"/>
</dbReference>
<dbReference type="PRINTS" id="PR00032">
    <property type="entry name" value="HTHARAC"/>
</dbReference>
<keyword evidence="4" id="KW-0472">Membrane</keyword>
<dbReference type="InterPro" id="IPR018060">
    <property type="entry name" value="HTH_AraC"/>
</dbReference>
<dbReference type="InterPro" id="IPR009057">
    <property type="entry name" value="Homeodomain-like_sf"/>
</dbReference>
<organism evidence="6 7">
    <name type="scientific">Litoribacter ruber</name>
    <dbReference type="NCBI Taxonomy" id="702568"/>
    <lineage>
        <taxon>Bacteria</taxon>
        <taxon>Pseudomonadati</taxon>
        <taxon>Bacteroidota</taxon>
        <taxon>Cytophagia</taxon>
        <taxon>Cytophagales</taxon>
        <taxon>Cyclobacteriaceae</taxon>
        <taxon>Litoribacter</taxon>
    </lineage>
</organism>
<gene>
    <name evidence="6" type="ORF">KI659_15675</name>
</gene>
<proteinExistence type="predicted"/>
<dbReference type="InterPro" id="IPR020449">
    <property type="entry name" value="Tscrpt_reg_AraC-type_HTH"/>
</dbReference>
<keyword evidence="2" id="KW-0238">DNA-binding</keyword>
<keyword evidence="4" id="KW-0812">Transmembrane</keyword>
<dbReference type="PROSITE" id="PS00041">
    <property type="entry name" value="HTH_ARAC_FAMILY_1"/>
    <property type="match status" value="1"/>
</dbReference>
<evidence type="ECO:0000259" key="5">
    <source>
        <dbReference type="PROSITE" id="PS01124"/>
    </source>
</evidence>
<protein>
    <submittedName>
        <fullName evidence="6">Helix-turn-helix transcriptional regulator</fullName>
    </submittedName>
</protein>
<dbReference type="GO" id="GO:0003700">
    <property type="term" value="F:DNA-binding transcription factor activity"/>
    <property type="evidence" value="ECO:0007669"/>
    <property type="project" value="InterPro"/>
</dbReference>
<dbReference type="RefSeq" id="WP_213946316.1">
    <property type="nucleotide sequence ID" value="NZ_JAHCMY010000012.1"/>
</dbReference>